<dbReference type="SUPFAM" id="SSF102114">
    <property type="entry name" value="Radical SAM enzymes"/>
    <property type="match status" value="1"/>
</dbReference>
<dbReference type="CDD" id="cd01335">
    <property type="entry name" value="Radical_SAM"/>
    <property type="match status" value="1"/>
</dbReference>
<gene>
    <name evidence="7" type="ORF">FDG29_18840</name>
</gene>
<dbReference type="Pfam" id="PF04055">
    <property type="entry name" value="Radical_SAM"/>
    <property type="match status" value="1"/>
</dbReference>
<dbReference type="GO" id="GO:0051539">
    <property type="term" value="F:4 iron, 4 sulfur cluster binding"/>
    <property type="evidence" value="ECO:0007669"/>
    <property type="project" value="UniProtKB-KW"/>
</dbReference>
<dbReference type="InterPro" id="IPR013785">
    <property type="entry name" value="Aldolase_TIM"/>
</dbReference>
<proteinExistence type="predicted"/>
<dbReference type="RefSeq" id="WP_061312312.1">
    <property type="nucleotide sequence ID" value="NZ_JACBCU010000007.1"/>
</dbReference>
<dbReference type="AlphaFoldDB" id="A0A6G4HY40"/>
<comment type="cofactor">
    <cofactor evidence="1">
        <name>[4Fe-4S] cluster</name>
        <dbReference type="ChEBI" id="CHEBI:49883"/>
    </cofactor>
</comment>
<dbReference type="SFLD" id="SFLDG01067">
    <property type="entry name" value="SPASM/twitch_domain_containing"/>
    <property type="match status" value="1"/>
</dbReference>
<keyword evidence="5" id="KW-0408">Iron</keyword>
<dbReference type="EMBL" id="SXEU01000012">
    <property type="protein sequence ID" value="NFV18181.1"/>
    <property type="molecule type" value="Genomic_DNA"/>
</dbReference>
<accession>A0A6G4HY40</accession>
<evidence type="ECO:0000256" key="1">
    <source>
        <dbReference type="ARBA" id="ARBA00001966"/>
    </source>
</evidence>
<evidence type="ECO:0000256" key="2">
    <source>
        <dbReference type="ARBA" id="ARBA00022485"/>
    </source>
</evidence>
<dbReference type="InterPro" id="IPR000385">
    <property type="entry name" value="MoaA_NifB_PqqE_Fe-S-bd_CS"/>
</dbReference>
<dbReference type="GO" id="GO:0046872">
    <property type="term" value="F:metal ion binding"/>
    <property type="evidence" value="ECO:0007669"/>
    <property type="project" value="UniProtKB-KW"/>
</dbReference>
<evidence type="ECO:0000256" key="5">
    <source>
        <dbReference type="ARBA" id="ARBA00023004"/>
    </source>
</evidence>
<dbReference type="PANTHER" id="PTHR43273">
    <property type="entry name" value="ANAEROBIC SULFATASE-MATURATING ENZYME HOMOLOG ASLB-RELATED"/>
    <property type="match status" value="1"/>
</dbReference>
<comment type="caution">
    <text evidence="7">The sequence shown here is derived from an EMBL/GenBank/DDBJ whole genome shotgun (WGS) entry which is preliminary data.</text>
</comment>
<organism evidence="7">
    <name type="scientific">Clostridium botulinum</name>
    <dbReference type="NCBI Taxonomy" id="1491"/>
    <lineage>
        <taxon>Bacteria</taxon>
        <taxon>Bacillati</taxon>
        <taxon>Bacillota</taxon>
        <taxon>Clostridia</taxon>
        <taxon>Eubacteriales</taxon>
        <taxon>Clostridiaceae</taxon>
        <taxon>Clostridium</taxon>
    </lineage>
</organism>
<reference evidence="7" key="1">
    <citation type="submission" date="2019-04" db="EMBL/GenBank/DDBJ databases">
        <title>Genome sequencing of Clostridium botulinum Groups I-IV and Clostridium butyricum.</title>
        <authorList>
            <person name="Brunt J."/>
            <person name="Van Vliet A.H.M."/>
            <person name="Stringer S.C."/>
            <person name="Carter A.T."/>
            <person name="Peck M.W."/>
        </authorList>
    </citation>
    <scope>NUCLEOTIDE SEQUENCE</scope>
    <source>
        <strain evidence="7">751/1</strain>
    </source>
</reference>
<evidence type="ECO:0000256" key="3">
    <source>
        <dbReference type="ARBA" id="ARBA00022691"/>
    </source>
</evidence>
<name>A0A6G4HY40_CLOBO</name>
<dbReference type="SFLD" id="SFLDG01386">
    <property type="entry name" value="main_SPASM_domain-containing"/>
    <property type="match status" value="1"/>
</dbReference>
<dbReference type="InterPro" id="IPR023867">
    <property type="entry name" value="Sulphatase_maturase_rSAM"/>
</dbReference>
<dbReference type="Gene3D" id="3.20.20.70">
    <property type="entry name" value="Aldolase class I"/>
    <property type="match status" value="1"/>
</dbReference>
<dbReference type="InterPro" id="IPR058240">
    <property type="entry name" value="rSAM_sf"/>
</dbReference>
<sequence length="376" mass="43490">MYVDIEVTKNCNLRCSYCYVKDKMFKYLTIENAEKIVHFILDRANKKNIRSVIINFLGGEPLLNFDIIKYIVELTNNLSKEKNIKVSYAMTTNGTLFSNEIASFCINNDFDIKLSIDGTKHYNDLNRKTPSNSSSYDLLYKNLDNFYYFQSKLRKSVQASMVITKNNYKNFSNNIKHVFSLGLNSIDTALNFYDDWNENDFEILENEFLKTVEYIFECEKQGKPCLWTVINNCLKTQITPSGNYFCGAGDTSLYFAVDGYIYACAICQKDGLKVGDIHSGIYENNIIDFCKYERQLTDKCNNCNLKNTCRDCDCIALNYELSNNIFEVPYVACSLSKVIHKLSDKIMNNPEWVDILHKKFSHILKAQKNITLSKTE</sequence>
<keyword evidence="4" id="KW-0479">Metal-binding</keyword>
<keyword evidence="6" id="KW-0411">Iron-sulfur</keyword>
<keyword evidence="2" id="KW-0004">4Fe-4S</keyword>
<keyword evidence="3" id="KW-0949">S-adenosyl-L-methionine</keyword>
<dbReference type="PANTHER" id="PTHR43273:SF8">
    <property type="entry name" value="RADICAL SAM DOMAIN PROTEIN"/>
    <property type="match status" value="1"/>
</dbReference>
<evidence type="ECO:0000256" key="4">
    <source>
        <dbReference type="ARBA" id="ARBA00022723"/>
    </source>
</evidence>
<dbReference type="InterPro" id="IPR007197">
    <property type="entry name" value="rSAM"/>
</dbReference>
<protein>
    <submittedName>
        <fullName evidence="7">Radical SAM protein</fullName>
    </submittedName>
</protein>
<dbReference type="SFLD" id="SFLDG01384">
    <property type="entry name" value="thioether_bond_formation_requi"/>
    <property type="match status" value="1"/>
</dbReference>
<dbReference type="PROSITE" id="PS01305">
    <property type="entry name" value="MOAA_NIFB_PQQE"/>
    <property type="match status" value="1"/>
</dbReference>
<evidence type="ECO:0000256" key="6">
    <source>
        <dbReference type="ARBA" id="ARBA00023014"/>
    </source>
</evidence>
<evidence type="ECO:0000313" key="7">
    <source>
        <dbReference type="EMBL" id="NFV18181.1"/>
    </source>
</evidence>
<dbReference type="PROSITE" id="PS51918">
    <property type="entry name" value="RADICAL_SAM"/>
    <property type="match status" value="1"/>
</dbReference>
<dbReference type="GO" id="GO:0016491">
    <property type="term" value="F:oxidoreductase activity"/>
    <property type="evidence" value="ECO:0007669"/>
    <property type="project" value="InterPro"/>
</dbReference>
<dbReference type="SFLD" id="SFLDS00029">
    <property type="entry name" value="Radical_SAM"/>
    <property type="match status" value="1"/>
</dbReference>